<dbReference type="PANTHER" id="PTHR43591:SF24">
    <property type="entry name" value="2-METHOXY-6-POLYPRENYL-1,4-BENZOQUINOL METHYLASE, MITOCHONDRIAL"/>
    <property type="match status" value="1"/>
</dbReference>
<sequence length="319" mass="36566">PALLLHKLRAVPYLTAWKETMIRYRAFTAVGVDKGETSDCVFKMCKEMALKNKLFEVINNNFRKYGNSSGETHFGFQTVKESEKTEKVHSVFETVANKYDIMNDAMSLGIHRIWKDIFIQRLGPTSDTKLLDMAGGTGDIAFRFMNYLQLESIKTASVTVCDINEAMLKIGRTRAERLGYFDPQIDWLHADAESLPIKDSTYTAYTIAFGIRNVTHIDKVLEEAYRVLKPGGRFLCLEFSQLNNSTLQWLYDQYSFQVIPVMGQLFAGQWKPYQYLVESIRQFPSQEEFKSMIEAAGFTHVEYENLTFGIVAIHSGFKL</sequence>
<evidence type="ECO:0000256" key="4">
    <source>
        <dbReference type="ARBA" id="ARBA00022691"/>
    </source>
</evidence>
<dbReference type="EMBL" id="JASPKZ010006454">
    <property type="protein sequence ID" value="KAJ9587315.1"/>
    <property type="molecule type" value="Genomic_DNA"/>
</dbReference>
<comment type="subunit">
    <text evidence="5">Component of a multi-subunit COQ enzyme complex, composed of at least COQ3, COQ4, COQ5, COQ6, COQ7 and COQ9. Interacts with PYURF; the interaction is direct, stabilizes COQ5 protein and associates PYURF with COQ enzyme complex.</text>
</comment>
<dbReference type="NCBIfam" id="NF001244">
    <property type="entry name" value="PRK00216.1-5"/>
    <property type="match status" value="1"/>
</dbReference>
<dbReference type="FunFam" id="3.40.50.150:FF:000064">
    <property type="entry name" value="2-methoxy-6-polyprenyl-1,4-benzoquinol methylase, mitochondrial"/>
    <property type="match status" value="1"/>
</dbReference>
<gene>
    <name evidence="6" type="ORF">L9F63_019171</name>
</gene>
<dbReference type="Proteomes" id="UP001233999">
    <property type="component" value="Unassembled WGS sequence"/>
</dbReference>
<dbReference type="PANTHER" id="PTHR43591">
    <property type="entry name" value="METHYLTRANSFERASE"/>
    <property type="match status" value="1"/>
</dbReference>
<proteinExistence type="inferred from homology"/>
<dbReference type="PROSITE" id="PS01184">
    <property type="entry name" value="UBIE_2"/>
    <property type="match status" value="1"/>
</dbReference>
<name>A0AAD7ZUT0_DIPPU</name>
<dbReference type="InterPro" id="IPR023576">
    <property type="entry name" value="UbiE/COQ5_MeTrFase_CS"/>
</dbReference>
<dbReference type="Pfam" id="PF01209">
    <property type="entry name" value="Ubie_methyltran"/>
    <property type="match status" value="1"/>
</dbReference>
<evidence type="ECO:0000313" key="7">
    <source>
        <dbReference type="Proteomes" id="UP001233999"/>
    </source>
</evidence>
<dbReference type="SUPFAM" id="SSF53335">
    <property type="entry name" value="S-adenosyl-L-methionine-dependent methyltransferases"/>
    <property type="match status" value="1"/>
</dbReference>
<dbReference type="Gene3D" id="3.40.50.150">
    <property type="entry name" value="Vaccinia Virus protein VP39"/>
    <property type="match status" value="1"/>
</dbReference>
<evidence type="ECO:0000313" key="6">
    <source>
        <dbReference type="EMBL" id="KAJ9587315.1"/>
    </source>
</evidence>
<evidence type="ECO:0000256" key="1">
    <source>
        <dbReference type="ARBA" id="ARBA00022603"/>
    </source>
</evidence>
<dbReference type="GO" id="GO:0032259">
    <property type="term" value="P:methylation"/>
    <property type="evidence" value="ECO:0007669"/>
    <property type="project" value="UniProtKB-KW"/>
</dbReference>
<evidence type="ECO:0000256" key="2">
    <source>
        <dbReference type="ARBA" id="ARBA00022679"/>
    </source>
</evidence>
<comment type="caution">
    <text evidence="6">The sequence shown here is derived from an EMBL/GenBank/DDBJ whole genome shotgun (WGS) entry which is preliminary data.</text>
</comment>
<dbReference type="GO" id="GO:0008425">
    <property type="term" value="F:2-methoxy-6-polyprenyl-1,4-benzoquinol methyltransferase activity"/>
    <property type="evidence" value="ECO:0007669"/>
    <property type="project" value="TreeGrafter"/>
</dbReference>
<keyword evidence="7" id="KW-1185">Reference proteome</keyword>
<dbReference type="PROSITE" id="PS01183">
    <property type="entry name" value="UBIE_1"/>
    <property type="match status" value="1"/>
</dbReference>
<dbReference type="InterPro" id="IPR029063">
    <property type="entry name" value="SAM-dependent_MTases_sf"/>
</dbReference>
<accession>A0AAD7ZUT0</accession>
<feature type="non-terminal residue" evidence="6">
    <location>
        <position position="319"/>
    </location>
</feature>
<evidence type="ECO:0000256" key="3">
    <source>
        <dbReference type="ARBA" id="ARBA00022688"/>
    </source>
</evidence>
<reference evidence="6" key="2">
    <citation type="submission" date="2023-05" db="EMBL/GenBank/DDBJ databases">
        <authorList>
            <person name="Fouks B."/>
        </authorList>
    </citation>
    <scope>NUCLEOTIDE SEQUENCE</scope>
    <source>
        <strain evidence="6">Stay&amp;Tobe</strain>
        <tissue evidence="6">Testes</tissue>
    </source>
</reference>
<keyword evidence="4" id="KW-0949">S-adenosyl-L-methionine</keyword>
<dbReference type="InterPro" id="IPR004033">
    <property type="entry name" value="UbiE/COQ5_MeTrFase"/>
</dbReference>
<keyword evidence="1" id="KW-0489">Methyltransferase</keyword>
<dbReference type="CDD" id="cd02440">
    <property type="entry name" value="AdoMet_MTases"/>
    <property type="match status" value="1"/>
</dbReference>
<dbReference type="AlphaFoldDB" id="A0AAD7ZUT0"/>
<organism evidence="6 7">
    <name type="scientific">Diploptera punctata</name>
    <name type="common">Pacific beetle cockroach</name>
    <dbReference type="NCBI Taxonomy" id="6984"/>
    <lineage>
        <taxon>Eukaryota</taxon>
        <taxon>Metazoa</taxon>
        <taxon>Ecdysozoa</taxon>
        <taxon>Arthropoda</taxon>
        <taxon>Hexapoda</taxon>
        <taxon>Insecta</taxon>
        <taxon>Pterygota</taxon>
        <taxon>Neoptera</taxon>
        <taxon>Polyneoptera</taxon>
        <taxon>Dictyoptera</taxon>
        <taxon>Blattodea</taxon>
        <taxon>Blaberoidea</taxon>
        <taxon>Blaberidae</taxon>
        <taxon>Diplopterinae</taxon>
        <taxon>Diploptera</taxon>
    </lineage>
</organism>
<keyword evidence="3" id="KW-0831">Ubiquinone biosynthesis</keyword>
<dbReference type="HAMAP" id="MF_01813">
    <property type="entry name" value="MenG_UbiE_methyltr"/>
    <property type="match status" value="1"/>
</dbReference>
<evidence type="ECO:0000256" key="5">
    <source>
        <dbReference type="ARBA" id="ARBA00046387"/>
    </source>
</evidence>
<dbReference type="NCBIfam" id="TIGR01934">
    <property type="entry name" value="MenG_MenH_UbiE"/>
    <property type="match status" value="1"/>
</dbReference>
<evidence type="ECO:0008006" key="8">
    <source>
        <dbReference type="Google" id="ProtNLM"/>
    </source>
</evidence>
<dbReference type="PROSITE" id="PS51608">
    <property type="entry name" value="SAM_MT_UBIE"/>
    <property type="match status" value="1"/>
</dbReference>
<keyword evidence="2" id="KW-0808">Transferase</keyword>
<protein>
    <recommendedName>
        <fullName evidence="8">2-methoxy-6-polyprenyl-1,4-benzoquinol methylase, mitochondrial</fullName>
    </recommendedName>
</protein>
<reference evidence="6" key="1">
    <citation type="journal article" date="2023" name="IScience">
        <title>Live-bearing cockroach genome reveals convergent evolutionary mechanisms linked to viviparity in insects and beyond.</title>
        <authorList>
            <person name="Fouks B."/>
            <person name="Harrison M.C."/>
            <person name="Mikhailova A.A."/>
            <person name="Marchal E."/>
            <person name="English S."/>
            <person name="Carruthers M."/>
            <person name="Jennings E.C."/>
            <person name="Chiamaka E.L."/>
            <person name="Frigard R.A."/>
            <person name="Pippel M."/>
            <person name="Attardo G.M."/>
            <person name="Benoit J.B."/>
            <person name="Bornberg-Bauer E."/>
            <person name="Tobe S.S."/>
        </authorList>
    </citation>
    <scope>NUCLEOTIDE SEQUENCE</scope>
    <source>
        <strain evidence="6">Stay&amp;Tobe</strain>
    </source>
</reference>